<dbReference type="Proteomes" id="UP001162131">
    <property type="component" value="Unassembled WGS sequence"/>
</dbReference>
<proteinExistence type="predicted"/>
<sequence length="238" mass="27288">MSNNDRYTFKLLRKNSTNTSLINLNKSLVDEIKSTIPYQLPDESVFIQDDYFIPFLNERDGMGRLISSKSPSSKTKKPILTPLHEKIIITPKTTKKLLLSRARRSSNPAVGSYYKPQSWIKPSFSSKSLLDILNGNGKHSKSISDLESSNNDSILSRKKSLPRKLIFPNLQRESAVERKKSSVKRIPRKKGIWEDLKLHGQADEIKEALVYASDFNFVNSHHRNIRALMNEMKKKLEC</sequence>
<dbReference type="EMBL" id="CAJZBQ010000036">
    <property type="protein sequence ID" value="CAG9324745.1"/>
    <property type="molecule type" value="Genomic_DNA"/>
</dbReference>
<protein>
    <submittedName>
        <fullName evidence="1">Uncharacterized protein</fullName>
    </submittedName>
</protein>
<name>A0AAU9JBU6_9CILI</name>
<keyword evidence="2" id="KW-1185">Reference proteome</keyword>
<evidence type="ECO:0000313" key="2">
    <source>
        <dbReference type="Proteomes" id="UP001162131"/>
    </source>
</evidence>
<dbReference type="AlphaFoldDB" id="A0AAU9JBU6"/>
<reference evidence="1" key="1">
    <citation type="submission" date="2021-09" db="EMBL/GenBank/DDBJ databases">
        <authorList>
            <consortium name="AG Swart"/>
            <person name="Singh M."/>
            <person name="Singh A."/>
            <person name="Seah K."/>
            <person name="Emmerich C."/>
        </authorList>
    </citation>
    <scope>NUCLEOTIDE SEQUENCE</scope>
    <source>
        <strain evidence="1">ATCC30299</strain>
    </source>
</reference>
<organism evidence="1 2">
    <name type="scientific">Blepharisma stoltei</name>
    <dbReference type="NCBI Taxonomy" id="1481888"/>
    <lineage>
        <taxon>Eukaryota</taxon>
        <taxon>Sar</taxon>
        <taxon>Alveolata</taxon>
        <taxon>Ciliophora</taxon>
        <taxon>Postciliodesmatophora</taxon>
        <taxon>Heterotrichea</taxon>
        <taxon>Heterotrichida</taxon>
        <taxon>Blepharismidae</taxon>
        <taxon>Blepharisma</taxon>
    </lineage>
</organism>
<comment type="caution">
    <text evidence="1">The sequence shown here is derived from an EMBL/GenBank/DDBJ whole genome shotgun (WGS) entry which is preliminary data.</text>
</comment>
<evidence type="ECO:0000313" key="1">
    <source>
        <dbReference type="EMBL" id="CAG9324745.1"/>
    </source>
</evidence>
<accession>A0AAU9JBU6</accession>
<gene>
    <name evidence="1" type="ORF">BSTOLATCC_MIC36525</name>
</gene>